<keyword evidence="5 7" id="KW-0408">Iron</keyword>
<comment type="similarity">
    <text evidence="2">Belongs to the cytochrome P450 family.</text>
</comment>
<dbReference type="Pfam" id="PF08240">
    <property type="entry name" value="ADH_N"/>
    <property type="match status" value="1"/>
</dbReference>
<sequence>MNATVAAPANLGSATDAASYLMLLALFVLPFLVTYVITSRGNRGYQNGNGVREPPSVPYWIPYVGNTIGFAHDTERFLFSILSKFGQVPLSIFVGGEPMYFIPHGKPIIDLFAARQVTTKSLGVMTVRDAFGLPEEDLAIYLADDSGFDAKPAPGWEDVDPLKRFHFVQHCDMHTYLTGNALKTMSTKFTEVYTKNIEKDTMFREDEWTEIDDLWGWLRNNVLSAAIVAMCGEKFLELSPNFLEEFWTFDTHLPKLLKRMPRWLVPKSYAARDVYRETMIRWHEYGNQHLDFDDEEVLKKDWTPEFGARLMSSRQKLFKNNGFSVRGGAALDSGLIWAFSGNSIPAAFWMLFDTLLDKNLTERVIAEMEPCFHERSLSFDADKLYEGPLINAIYLETLRLRVAAPIGRTSLIPNLKFGRWKLKQGVTMLSSSWVGGHDRDFWNVGHVQCDGSPEHPVETFWAERFLIYEDDPTSGPVRKNVSKNVKRTSEDDRKARADVDGTQGYYYPYGGGKKMCPGRFFAKHELMDAVLIALRAYEIELVNIEAAKKIGPNMDYFPFGTIPPKGKVLVKVKACSVNPIDHKVRSGTYDDAPDYYKYVPKDFHIIGYDGAGVIAKAGPDCQLFKVGDEVSWVGATTEQGSYAEYQLLSEFSCAHKPKNFDFVDAASYGLTFVTAYQSLFRRLEIKSEEKTGILIINGGGGVGSAAIQIARKVLKLPVVVATASRQETISSCKKMGATHVINHREDLVQQIENLKLNIPIKYVYIVARTEQYTRAVAKICAPFGKVCTIVQADVSLYGTDFMSKSLTFSWDWLGSAAYHHNGVEDYHEMLEKISRLMEDGTLVSTVGIRLRLTLEGLKEAHRRVESSTTVGKIALGVDEPGEGAPFA</sequence>
<dbReference type="InterPro" id="IPR011032">
    <property type="entry name" value="GroES-like_sf"/>
</dbReference>
<feature type="binding site" description="axial binding residue" evidence="7">
    <location>
        <position position="516"/>
    </location>
    <ligand>
        <name>heme</name>
        <dbReference type="ChEBI" id="CHEBI:30413"/>
    </ligand>
    <ligandPart>
        <name>Fe</name>
        <dbReference type="ChEBI" id="CHEBI:18248"/>
    </ligandPart>
</feature>
<keyword evidence="11" id="KW-1185">Reference proteome</keyword>
<dbReference type="Gene3D" id="1.10.630.10">
    <property type="entry name" value="Cytochrome P450"/>
    <property type="match status" value="1"/>
</dbReference>
<evidence type="ECO:0000256" key="2">
    <source>
        <dbReference type="ARBA" id="ARBA00010617"/>
    </source>
</evidence>
<dbReference type="GO" id="GO:0008395">
    <property type="term" value="F:steroid hydroxylase activity"/>
    <property type="evidence" value="ECO:0007669"/>
    <property type="project" value="TreeGrafter"/>
</dbReference>
<keyword evidence="4 7" id="KW-0479">Metal-binding</keyword>
<dbReference type="InterPro" id="IPR013154">
    <property type="entry name" value="ADH-like_N"/>
</dbReference>
<dbReference type="InterPro" id="IPR001128">
    <property type="entry name" value="Cyt_P450"/>
</dbReference>
<dbReference type="SUPFAM" id="SSF50129">
    <property type="entry name" value="GroES-like"/>
    <property type="match status" value="1"/>
</dbReference>
<keyword evidence="8" id="KW-1133">Transmembrane helix</keyword>
<dbReference type="InterPro" id="IPR036291">
    <property type="entry name" value="NAD(P)-bd_dom_sf"/>
</dbReference>
<feature type="transmembrane region" description="Helical" evidence="8">
    <location>
        <begin position="17"/>
        <end position="37"/>
    </location>
</feature>
<dbReference type="Proteomes" id="UP000605986">
    <property type="component" value="Unassembled WGS sequence"/>
</dbReference>
<feature type="domain" description="Enoyl reductase (ER)" evidence="9">
    <location>
        <begin position="551"/>
        <end position="875"/>
    </location>
</feature>
<dbReference type="CDD" id="cd11040">
    <property type="entry name" value="CYP7_CYP8-like"/>
    <property type="match status" value="1"/>
</dbReference>
<keyword evidence="6" id="KW-0560">Oxidoreductase</keyword>
<protein>
    <submittedName>
        <fullName evidence="10">7-alpha-hydroxycholest-4-en-3-one 12-alpha-hydroxylase</fullName>
    </submittedName>
</protein>
<dbReference type="SUPFAM" id="SSF51735">
    <property type="entry name" value="NAD(P)-binding Rossmann-fold domains"/>
    <property type="match status" value="1"/>
</dbReference>
<dbReference type="GO" id="GO:0016705">
    <property type="term" value="F:oxidoreductase activity, acting on paired donors, with incorporation or reduction of molecular oxygen"/>
    <property type="evidence" value="ECO:0007669"/>
    <property type="project" value="InterPro"/>
</dbReference>
<evidence type="ECO:0000256" key="3">
    <source>
        <dbReference type="ARBA" id="ARBA00022617"/>
    </source>
</evidence>
<gene>
    <name evidence="10" type="ORF">F53441_11747</name>
</gene>
<name>A0A8H4K309_9HYPO</name>
<comment type="caution">
    <text evidence="10">The sequence shown here is derived from an EMBL/GenBank/DDBJ whole genome shotgun (WGS) entry which is preliminary data.</text>
</comment>
<dbReference type="GO" id="GO:0005506">
    <property type="term" value="F:iron ion binding"/>
    <property type="evidence" value="ECO:0007669"/>
    <property type="project" value="InterPro"/>
</dbReference>
<dbReference type="PANTHER" id="PTHR24304:SF2">
    <property type="entry name" value="24-HYDROXYCHOLESTEROL 7-ALPHA-HYDROXYLASE"/>
    <property type="match status" value="1"/>
</dbReference>
<dbReference type="InterPro" id="IPR050529">
    <property type="entry name" value="CYP450_sterol_14alpha_dmase"/>
</dbReference>
<dbReference type="InterPro" id="IPR002403">
    <property type="entry name" value="Cyt_P450_E_grp-IV"/>
</dbReference>
<reference evidence="10" key="1">
    <citation type="submission" date="2020-01" db="EMBL/GenBank/DDBJ databases">
        <title>Identification and distribution of gene clusters putatively required for synthesis of sphingolipid metabolism inhibitors in phylogenetically diverse species of the filamentous fungus Fusarium.</title>
        <authorList>
            <person name="Kim H.-S."/>
            <person name="Busman M."/>
            <person name="Brown D.W."/>
            <person name="Divon H."/>
            <person name="Uhlig S."/>
            <person name="Proctor R.H."/>
        </authorList>
    </citation>
    <scope>NUCLEOTIDE SEQUENCE</scope>
    <source>
        <strain evidence="10">NRRL 53441</strain>
    </source>
</reference>
<accession>A0A8H4K309</accession>
<keyword evidence="3 7" id="KW-0349">Heme</keyword>
<dbReference type="GO" id="GO:0020037">
    <property type="term" value="F:heme binding"/>
    <property type="evidence" value="ECO:0007669"/>
    <property type="project" value="InterPro"/>
</dbReference>
<dbReference type="Gene3D" id="3.40.50.720">
    <property type="entry name" value="NAD(P)-binding Rossmann-like Domain"/>
    <property type="match status" value="1"/>
</dbReference>
<proteinExistence type="inferred from homology"/>
<evidence type="ECO:0000256" key="4">
    <source>
        <dbReference type="ARBA" id="ARBA00022723"/>
    </source>
</evidence>
<dbReference type="SUPFAM" id="SSF48264">
    <property type="entry name" value="Cytochrome P450"/>
    <property type="match status" value="1"/>
</dbReference>
<comment type="cofactor">
    <cofactor evidence="1 7">
        <name>heme</name>
        <dbReference type="ChEBI" id="CHEBI:30413"/>
    </cofactor>
</comment>
<evidence type="ECO:0000256" key="6">
    <source>
        <dbReference type="ARBA" id="ARBA00023033"/>
    </source>
</evidence>
<evidence type="ECO:0000259" key="9">
    <source>
        <dbReference type="SMART" id="SM00829"/>
    </source>
</evidence>
<dbReference type="Pfam" id="PF00067">
    <property type="entry name" value="p450"/>
    <property type="match status" value="1"/>
</dbReference>
<keyword evidence="8" id="KW-0812">Transmembrane</keyword>
<dbReference type="InterPro" id="IPR036396">
    <property type="entry name" value="Cyt_P450_sf"/>
</dbReference>
<keyword evidence="6" id="KW-0503">Monooxygenase</keyword>
<evidence type="ECO:0000313" key="10">
    <source>
        <dbReference type="EMBL" id="KAF4442461.1"/>
    </source>
</evidence>
<evidence type="ECO:0000256" key="7">
    <source>
        <dbReference type="PIRSR" id="PIRSR602403-1"/>
    </source>
</evidence>
<keyword evidence="8" id="KW-0472">Membrane</keyword>
<evidence type="ECO:0000313" key="11">
    <source>
        <dbReference type="Proteomes" id="UP000605986"/>
    </source>
</evidence>
<dbReference type="EMBL" id="JAADJG010000598">
    <property type="protein sequence ID" value="KAF4442461.1"/>
    <property type="molecule type" value="Genomic_DNA"/>
</dbReference>
<evidence type="ECO:0000256" key="5">
    <source>
        <dbReference type="ARBA" id="ARBA00023004"/>
    </source>
</evidence>
<evidence type="ECO:0000256" key="8">
    <source>
        <dbReference type="SAM" id="Phobius"/>
    </source>
</evidence>
<dbReference type="Gene3D" id="3.90.180.10">
    <property type="entry name" value="Medium-chain alcohol dehydrogenases, catalytic domain"/>
    <property type="match status" value="1"/>
</dbReference>
<dbReference type="SMART" id="SM00829">
    <property type="entry name" value="PKS_ER"/>
    <property type="match status" value="1"/>
</dbReference>
<organism evidence="10 11">
    <name type="scientific">Fusarium austroafricanum</name>
    <dbReference type="NCBI Taxonomy" id="2364996"/>
    <lineage>
        <taxon>Eukaryota</taxon>
        <taxon>Fungi</taxon>
        <taxon>Dikarya</taxon>
        <taxon>Ascomycota</taxon>
        <taxon>Pezizomycotina</taxon>
        <taxon>Sordariomycetes</taxon>
        <taxon>Hypocreomycetidae</taxon>
        <taxon>Hypocreales</taxon>
        <taxon>Nectriaceae</taxon>
        <taxon>Fusarium</taxon>
        <taxon>Fusarium concolor species complex</taxon>
    </lineage>
</organism>
<dbReference type="OrthoDB" id="3366823at2759"/>
<dbReference type="PRINTS" id="PR00465">
    <property type="entry name" value="EP450IV"/>
</dbReference>
<dbReference type="PANTHER" id="PTHR24304">
    <property type="entry name" value="CYTOCHROME P450 FAMILY 7"/>
    <property type="match status" value="1"/>
</dbReference>
<dbReference type="AlphaFoldDB" id="A0A8H4K309"/>
<dbReference type="InterPro" id="IPR020843">
    <property type="entry name" value="ER"/>
</dbReference>
<evidence type="ECO:0000256" key="1">
    <source>
        <dbReference type="ARBA" id="ARBA00001971"/>
    </source>
</evidence>
<dbReference type="Pfam" id="PF13602">
    <property type="entry name" value="ADH_zinc_N_2"/>
    <property type="match status" value="1"/>
</dbReference>